<evidence type="ECO:0000256" key="1">
    <source>
        <dbReference type="ARBA" id="ARBA00022527"/>
    </source>
</evidence>
<feature type="non-terminal residue" evidence="6">
    <location>
        <position position="91"/>
    </location>
</feature>
<accession>A0ABU7D473</accession>
<comment type="caution">
    <text evidence="6">The sequence shown here is derived from an EMBL/GenBank/DDBJ whole genome shotgun (WGS) entry which is preliminary data.</text>
</comment>
<evidence type="ECO:0000256" key="4">
    <source>
        <dbReference type="ARBA" id="ARBA00022777"/>
    </source>
</evidence>
<evidence type="ECO:0000256" key="2">
    <source>
        <dbReference type="ARBA" id="ARBA00022679"/>
    </source>
</evidence>
<evidence type="ECO:0000313" key="6">
    <source>
        <dbReference type="EMBL" id="MED6269948.1"/>
    </source>
</evidence>
<dbReference type="InterPro" id="IPR011009">
    <property type="entry name" value="Kinase-like_dom_sf"/>
</dbReference>
<gene>
    <name evidence="6" type="ORF">CHARACLAT_004724</name>
</gene>
<dbReference type="PANTHER" id="PTHR24353">
    <property type="entry name" value="CYCLIC NUCLEOTIDE-DEPENDENT PROTEIN KINASE"/>
    <property type="match status" value="1"/>
</dbReference>
<evidence type="ECO:0000313" key="7">
    <source>
        <dbReference type="Proteomes" id="UP001352852"/>
    </source>
</evidence>
<keyword evidence="3" id="KW-0547">Nucleotide-binding</keyword>
<keyword evidence="2" id="KW-0808">Transferase</keyword>
<dbReference type="SUPFAM" id="SSF56112">
    <property type="entry name" value="Protein kinase-like (PK-like)"/>
    <property type="match status" value="1"/>
</dbReference>
<keyword evidence="4" id="KW-0418">Kinase</keyword>
<protein>
    <submittedName>
        <fullName evidence="6">Uncharacterized protein</fullName>
    </submittedName>
</protein>
<evidence type="ECO:0000256" key="5">
    <source>
        <dbReference type="ARBA" id="ARBA00022840"/>
    </source>
</evidence>
<dbReference type="Gene3D" id="1.10.510.10">
    <property type="entry name" value="Transferase(Phosphotransferase) domain 1"/>
    <property type="match status" value="1"/>
</dbReference>
<evidence type="ECO:0000256" key="3">
    <source>
        <dbReference type="ARBA" id="ARBA00022741"/>
    </source>
</evidence>
<reference evidence="6 7" key="1">
    <citation type="submission" date="2021-06" db="EMBL/GenBank/DDBJ databases">
        <authorList>
            <person name="Palmer J.M."/>
        </authorList>
    </citation>
    <scope>NUCLEOTIDE SEQUENCE [LARGE SCALE GENOMIC DNA]</scope>
    <source>
        <strain evidence="6 7">CL_MEX2019</strain>
        <tissue evidence="6">Muscle</tissue>
    </source>
</reference>
<keyword evidence="5" id="KW-0067">ATP-binding</keyword>
<keyword evidence="7" id="KW-1185">Reference proteome</keyword>
<dbReference type="EMBL" id="JAHUTJ010016616">
    <property type="protein sequence ID" value="MED6269948.1"/>
    <property type="molecule type" value="Genomic_DNA"/>
</dbReference>
<sequence length="91" mass="10340">MPTSQTLELFMGNATTVSQAVCEYAPDCSVCNVIEAGAIMYPPFFDDNPFGIYQKILSGKLEFPRHLDFYVKDLIKKFLVIDRARRLGNMK</sequence>
<dbReference type="Proteomes" id="UP001352852">
    <property type="component" value="Unassembled WGS sequence"/>
</dbReference>
<dbReference type="PANTHER" id="PTHR24353:SF37">
    <property type="entry name" value="CAMP-DEPENDENT PROTEIN KINASE CATALYTIC SUBUNIT PRKX"/>
    <property type="match status" value="1"/>
</dbReference>
<proteinExistence type="predicted"/>
<organism evidence="6 7">
    <name type="scientific">Characodon lateralis</name>
    <dbReference type="NCBI Taxonomy" id="208331"/>
    <lineage>
        <taxon>Eukaryota</taxon>
        <taxon>Metazoa</taxon>
        <taxon>Chordata</taxon>
        <taxon>Craniata</taxon>
        <taxon>Vertebrata</taxon>
        <taxon>Euteleostomi</taxon>
        <taxon>Actinopterygii</taxon>
        <taxon>Neopterygii</taxon>
        <taxon>Teleostei</taxon>
        <taxon>Neoteleostei</taxon>
        <taxon>Acanthomorphata</taxon>
        <taxon>Ovalentaria</taxon>
        <taxon>Atherinomorphae</taxon>
        <taxon>Cyprinodontiformes</taxon>
        <taxon>Goodeidae</taxon>
        <taxon>Characodon</taxon>
    </lineage>
</organism>
<keyword evidence="1" id="KW-0723">Serine/threonine-protein kinase</keyword>
<name>A0ABU7D473_9TELE</name>